<reference evidence="6" key="1">
    <citation type="submission" date="2017-02" db="EMBL/GenBank/DDBJ databases">
        <title>Comparative genomics and description of representatives of a novel lineage of planctomycetes thriving in anoxic sediments.</title>
        <authorList>
            <person name="Spring S."/>
            <person name="Bunk B."/>
            <person name="Sproer C."/>
        </authorList>
    </citation>
    <scope>NUCLEOTIDE SEQUENCE [LARGE SCALE GENOMIC DNA]</scope>
    <source>
        <strain evidence="6">SM-Chi-D1</strain>
    </source>
</reference>
<dbReference type="InterPro" id="IPR050090">
    <property type="entry name" value="Tyrosine_recombinase_XerCD"/>
</dbReference>
<dbReference type="InterPro" id="IPR011010">
    <property type="entry name" value="DNA_brk_join_enz"/>
</dbReference>
<dbReference type="PANTHER" id="PTHR30349:SF41">
    <property type="entry name" value="INTEGRASE_RECOMBINASE PROTEIN MJ0367-RELATED"/>
    <property type="match status" value="1"/>
</dbReference>
<dbReference type="InterPro" id="IPR013762">
    <property type="entry name" value="Integrase-like_cat_sf"/>
</dbReference>
<dbReference type="KEGG" id="pbas:SMSP2_01793"/>
<dbReference type="EMBL" id="CP019646">
    <property type="protein sequence ID" value="AQQ71419.1"/>
    <property type="molecule type" value="Genomic_DNA"/>
</dbReference>
<dbReference type="AlphaFoldDB" id="A0A1Q2MFI1"/>
<proteinExistence type="inferred from homology"/>
<accession>A0A1Q2MFI1</accession>
<sequence>MKTEYRMYGRDSEKLADSISDADNKILAGYLRYCSTTAGPKKVNDYRRYMLQFMDVIEKPLDKITKDDAIDFWALVNHSTHELQTKIMMRRTVKRFLKWFYRDLDMLEALKNTKGPLVNPKKINKSVLFKPDEIRRMLHAAERIRDKALLMLLVETGARPQEIRDLKWGDVNLDEKEVHLYSSKTARDRDLPILHSFPYIFHWYENWAFPDPMAEDYVFPALVKHYSSRNKSISTSYMNRIIQSLANKAGVNRRVNTYLLRHTRLTEVYKLGVKGVEHNKFAGHTPGSKHQNVYVHLDNRDLKQALMKNVYSKDVAVANENFQTQPVNNTGTASIQMIQQQMLFLQQELLKLQAVDVAGGAANRPKQQLPCNII</sequence>
<evidence type="ECO:0000256" key="2">
    <source>
        <dbReference type="ARBA" id="ARBA00023125"/>
    </source>
</evidence>
<comment type="similarity">
    <text evidence="1">Belongs to the 'phage' integrase family.</text>
</comment>
<keyword evidence="2" id="KW-0238">DNA-binding</keyword>
<gene>
    <name evidence="5" type="ORF">SMSP2_01793</name>
</gene>
<keyword evidence="3" id="KW-0233">DNA recombination</keyword>
<evidence type="ECO:0000313" key="6">
    <source>
        <dbReference type="Proteomes" id="UP000188181"/>
    </source>
</evidence>
<evidence type="ECO:0000256" key="3">
    <source>
        <dbReference type="ARBA" id="ARBA00023172"/>
    </source>
</evidence>
<feature type="domain" description="Tyr recombinase" evidence="4">
    <location>
        <begin position="123"/>
        <end position="307"/>
    </location>
</feature>
<dbReference type="STRING" id="1851148.SMSP2_01793"/>
<name>A0A1Q2MFI1_9BACT</name>
<evidence type="ECO:0000313" key="5">
    <source>
        <dbReference type="EMBL" id="AQQ71419.1"/>
    </source>
</evidence>
<keyword evidence="6" id="KW-1185">Reference proteome</keyword>
<organism evidence="5 6">
    <name type="scientific">Limihaloglobus sulfuriphilus</name>
    <dbReference type="NCBI Taxonomy" id="1851148"/>
    <lineage>
        <taxon>Bacteria</taxon>
        <taxon>Pseudomonadati</taxon>
        <taxon>Planctomycetota</taxon>
        <taxon>Phycisphaerae</taxon>
        <taxon>Sedimentisphaerales</taxon>
        <taxon>Sedimentisphaeraceae</taxon>
        <taxon>Limihaloglobus</taxon>
    </lineage>
</organism>
<dbReference type="InterPro" id="IPR002104">
    <property type="entry name" value="Integrase_catalytic"/>
</dbReference>
<dbReference type="RefSeq" id="WP_146683598.1">
    <property type="nucleotide sequence ID" value="NZ_CP019646.1"/>
</dbReference>
<dbReference type="OrthoDB" id="5391994at2"/>
<dbReference type="Pfam" id="PF00589">
    <property type="entry name" value="Phage_integrase"/>
    <property type="match status" value="1"/>
</dbReference>
<dbReference type="PANTHER" id="PTHR30349">
    <property type="entry name" value="PHAGE INTEGRASE-RELATED"/>
    <property type="match status" value="1"/>
</dbReference>
<dbReference type="Proteomes" id="UP000188181">
    <property type="component" value="Chromosome"/>
</dbReference>
<protein>
    <submittedName>
        <fullName evidence="5">Site-specific tyrosine recombinase XerC</fullName>
    </submittedName>
</protein>
<evidence type="ECO:0000256" key="1">
    <source>
        <dbReference type="ARBA" id="ARBA00008857"/>
    </source>
</evidence>
<dbReference type="PROSITE" id="PS51898">
    <property type="entry name" value="TYR_RECOMBINASE"/>
    <property type="match status" value="1"/>
</dbReference>
<dbReference type="Gene3D" id="1.10.443.10">
    <property type="entry name" value="Intergrase catalytic core"/>
    <property type="match status" value="1"/>
</dbReference>
<dbReference type="GO" id="GO:0015074">
    <property type="term" value="P:DNA integration"/>
    <property type="evidence" value="ECO:0007669"/>
    <property type="project" value="InterPro"/>
</dbReference>
<dbReference type="GO" id="GO:0006310">
    <property type="term" value="P:DNA recombination"/>
    <property type="evidence" value="ECO:0007669"/>
    <property type="project" value="UniProtKB-KW"/>
</dbReference>
<dbReference type="GO" id="GO:0003677">
    <property type="term" value="F:DNA binding"/>
    <property type="evidence" value="ECO:0007669"/>
    <property type="project" value="UniProtKB-KW"/>
</dbReference>
<evidence type="ECO:0000259" key="4">
    <source>
        <dbReference type="PROSITE" id="PS51898"/>
    </source>
</evidence>
<dbReference type="SUPFAM" id="SSF56349">
    <property type="entry name" value="DNA breaking-rejoining enzymes"/>
    <property type="match status" value="1"/>
</dbReference>
<dbReference type="CDD" id="cd00397">
    <property type="entry name" value="DNA_BRE_C"/>
    <property type="match status" value="1"/>
</dbReference>